<sequence>MNETSSFFRWVYRLLAMAGLALALLIGYVAYNVYADSARWRNNRTVEVPKRDESGVPSTEKLRFADLETIAGPNTHMVRVIAEQEGRGSSFSGSYDASATRNLIFLDPGYGEARWLFADNRALIGRIEKLCACEVQDGKPVFAIYLEVRNRDTDGNRLIDRSDLVQPAIVLPDGSGYRTLMTPVREVLDADASGDGNSFGLLVNTGAAIVYREFGTGDWKLRSERELTRIGAQETR</sequence>
<dbReference type="InterPro" id="IPR018247">
    <property type="entry name" value="EF_Hand_1_Ca_BS"/>
</dbReference>
<evidence type="ECO:0000256" key="1">
    <source>
        <dbReference type="SAM" id="Phobius"/>
    </source>
</evidence>
<reference evidence="2 3" key="1">
    <citation type="submission" date="2019-06" db="EMBL/GenBank/DDBJ databases">
        <title>Thermomonas aquatica sp. nov., isolated from an industrial wastewater treatment plant.</title>
        <authorList>
            <person name="Jeon J.H."/>
            <person name="Park D.-S."/>
        </authorList>
    </citation>
    <scope>NUCLEOTIDE SEQUENCE [LARGE SCALE GENOMIC DNA]</scope>
    <source>
        <strain evidence="2 3">SY21</strain>
    </source>
</reference>
<organism evidence="2 3">
    <name type="scientific">Thermomonas aquatica</name>
    <dbReference type="NCBI Taxonomy" id="2202149"/>
    <lineage>
        <taxon>Bacteria</taxon>
        <taxon>Pseudomonadati</taxon>
        <taxon>Pseudomonadota</taxon>
        <taxon>Gammaproteobacteria</taxon>
        <taxon>Lysobacterales</taxon>
        <taxon>Lysobacteraceae</taxon>
        <taxon>Thermomonas</taxon>
    </lineage>
</organism>
<evidence type="ECO:0000313" key="2">
    <source>
        <dbReference type="EMBL" id="QDA57882.1"/>
    </source>
</evidence>
<evidence type="ECO:0000313" key="3">
    <source>
        <dbReference type="Proteomes" id="UP000308149"/>
    </source>
</evidence>
<keyword evidence="1" id="KW-0472">Membrane</keyword>
<dbReference type="AlphaFoldDB" id="A0A5B7ZVM9"/>
<dbReference type="OrthoDB" id="572046at2"/>
<gene>
    <name evidence="2" type="ORF">FHQ07_11475</name>
</gene>
<dbReference type="KEGG" id="thes:FHQ07_11475"/>
<keyword evidence="3" id="KW-1185">Reference proteome</keyword>
<dbReference type="PROSITE" id="PS00018">
    <property type="entry name" value="EF_HAND_1"/>
    <property type="match status" value="1"/>
</dbReference>
<keyword evidence="1" id="KW-0812">Transmembrane</keyword>
<dbReference type="Proteomes" id="UP000308149">
    <property type="component" value="Chromosome"/>
</dbReference>
<proteinExistence type="predicted"/>
<feature type="transmembrane region" description="Helical" evidence="1">
    <location>
        <begin position="12"/>
        <end position="34"/>
    </location>
</feature>
<protein>
    <submittedName>
        <fullName evidence="2">Uncharacterized protein</fullName>
    </submittedName>
</protein>
<keyword evidence="1" id="KW-1133">Transmembrane helix</keyword>
<name>A0A5B7ZVM9_9GAMM</name>
<dbReference type="RefSeq" id="WP_139716932.1">
    <property type="nucleotide sequence ID" value="NZ_CP040871.1"/>
</dbReference>
<dbReference type="EMBL" id="CP040871">
    <property type="protein sequence ID" value="QDA57882.1"/>
    <property type="molecule type" value="Genomic_DNA"/>
</dbReference>
<accession>A0A5B7ZVM9</accession>